<organism evidence="1 2">
    <name type="scientific">Dietzia aurantiaca</name>
    <dbReference type="NCBI Taxonomy" id="983873"/>
    <lineage>
        <taxon>Bacteria</taxon>
        <taxon>Bacillati</taxon>
        <taxon>Actinomycetota</taxon>
        <taxon>Actinomycetes</taxon>
        <taxon>Mycobacteriales</taxon>
        <taxon>Dietziaceae</taxon>
        <taxon>Dietzia</taxon>
    </lineage>
</organism>
<gene>
    <name evidence="1" type="ORF">ACFO7U_00890</name>
</gene>
<reference evidence="2" key="1">
    <citation type="journal article" date="2019" name="Int. J. Syst. Evol. Microbiol.">
        <title>The Global Catalogue of Microorganisms (GCM) 10K type strain sequencing project: providing services to taxonomists for standard genome sequencing and annotation.</title>
        <authorList>
            <consortium name="The Broad Institute Genomics Platform"/>
            <consortium name="The Broad Institute Genome Sequencing Center for Infectious Disease"/>
            <person name="Wu L."/>
            <person name="Ma J."/>
        </authorList>
    </citation>
    <scope>NUCLEOTIDE SEQUENCE [LARGE SCALE GENOMIC DNA]</scope>
    <source>
        <strain evidence="2">JCM 11882</strain>
    </source>
</reference>
<protein>
    <submittedName>
        <fullName evidence="1">TnsA-like heteromeric transposase endonuclease subunit</fullName>
    </submittedName>
</protein>
<dbReference type="Proteomes" id="UP001595836">
    <property type="component" value="Unassembled WGS sequence"/>
</dbReference>
<comment type="caution">
    <text evidence="1">The sequence shown here is derived from an EMBL/GenBank/DDBJ whole genome shotgun (WGS) entry which is preliminary data.</text>
</comment>
<sequence>MDAARALRSMPANLTDETRVLARLDGRMANVPVSSALGSFAVESALPVRAFFSWPGKRNYEGLWWSSTMRSHVGFESLLERDFLLGADHDRGIVAVSSQPFVFLWPRGTEGARWHVPDFFVRLRDGTGRVIDVKPAGRVRSAQHQFDLTRTGCVAAGWDYEVFTGLAERQAANLRWLAGYRQDRFAPDEATAAVLANSFAPGASLAAGVRRAARVLGTDSGIVHAQVLHLLFAGVLNVELDVPLSQDSAVCPASTPRAGVGREAGAWKAAS</sequence>
<proteinExistence type="predicted"/>
<evidence type="ECO:0000313" key="2">
    <source>
        <dbReference type="Proteomes" id="UP001595836"/>
    </source>
</evidence>
<evidence type="ECO:0000313" key="1">
    <source>
        <dbReference type="EMBL" id="MFC4753332.1"/>
    </source>
</evidence>
<dbReference type="RefSeq" id="WP_344990335.1">
    <property type="nucleotide sequence ID" value="NZ_BAABCD010000010.1"/>
</dbReference>
<keyword evidence="2" id="KW-1185">Reference proteome</keyword>
<dbReference type="InterPro" id="IPR048000">
    <property type="entry name" value="TnsA-like"/>
</dbReference>
<accession>A0ABV9PJN1</accession>
<dbReference type="EMBL" id="JBHSHP010000003">
    <property type="protein sequence ID" value="MFC4753332.1"/>
    <property type="molecule type" value="Genomic_DNA"/>
</dbReference>
<name>A0ABV9PJN1_9ACTN</name>
<dbReference type="NCBIfam" id="NF033179">
    <property type="entry name" value="TnsA_like_Actin"/>
    <property type="match status" value="1"/>
</dbReference>